<gene>
    <name evidence="1" type="ORF">PFLmoz3_01087</name>
</gene>
<dbReference type="AlphaFoldDB" id="A0A109LHV4"/>
<comment type="caution">
    <text evidence="1">The sequence shown here is derived from an EMBL/GenBank/DDBJ whole genome shotgun (WGS) entry which is preliminary data.</text>
</comment>
<organism evidence="1 2">
    <name type="scientific">Pseudomonas fluorescens</name>
    <dbReference type="NCBI Taxonomy" id="294"/>
    <lineage>
        <taxon>Bacteria</taxon>
        <taxon>Pseudomonadati</taxon>
        <taxon>Pseudomonadota</taxon>
        <taxon>Gammaproteobacteria</taxon>
        <taxon>Pseudomonadales</taxon>
        <taxon>Pseudomonadaceae</taxon>
        <taxon>Pseudomonas</taxon>
    </lineage>
</organism>
<evidence type="ECO:0000313" key="1">
    <source>
        <dbReference type="EMBL" id="KWV88192.1"/>
    </source>
</evidence>
<protein>
    <recommendedName>
        <fullName evidence="3">Initiator Rep protein domain-containing protein</fullName>
    </recommendedName>
</protein>
<dbReference type="Proteomes" id="UP000061348">
    <property type="component" value="Unassembled WGS sequence"/>
</dbReference>
<name>A0A109LHV4_PSEFL</name>
<accession>A0A109LHV4</accession>
<dbReference type="EMBL" id="LCYA01000052">
    <property type="protein sequence ID" value="KWV88192.1"/>
    <property type="molecule type" value="Genomic_DNA"/>
</dbReference>
<reference evidence="1 2" key="1">
    <citation type="submission" date="2015-05" db="EMBL/GenBank/DDBJ databases">
        <title>A genomic and transcriptomic approach to investigate the blue pigment phenotype in Pseudomonas fluorescens.</title>
        <authorList>
            <person name="Andreani N.A."/>
            <person name="Cardazzo B."/>
        </authorList>
    </citation>
    <scope>NUCLEOTIDE SEQUENCE [LARGE SCALE GENOMIC DNA]</scope>
    <source>
        <strain evidence="1 2">Ps_22</strain>
    </source>
</reference>
<sequence>MEYIITTKEKKVATLERYISVPKLFLALPFFTPKNSASTEKYTEVAKFGDLRKIRLRSVNLSVIRDFEVFLFLMKKAYLKKSNTFEFDNTEIFELLKIKPNHRDSFMKEVYINLIEEKLSSIDVSYTKREDLLNQRIGFKFIEYRQVNKKTTKIRLSKEFIEFFNELEYLYDIPLDFLDLLKNEYQRILYILYVCNRKNETNFFSLEDLRKRFNVSETTLDKTVSMNIRKANDALLELGIITKYEEVKETVTVKGKTITKKNGKTVTFKVDYTYKTLYTELAKKRAAAAKNLDAFKKPIKVKKPKIAEEAEQPKIIDEGDEEWT</sequence>
<evidence type="ECO:0008006" key="3">
    <source>
        <dbReference type="Google" id="ProtNLM"/>
    </source>
</evidence>
<proteinExistence type="predicted"/>
<dbReference type="RefSeq" id="WP_060763829.1">
    <property type="nucleotide sequence ID" value="NZ_LCYA01000052.1"/>
</dbReference>
<evidence type="ECO:0000313" key="2">
    <source>
        <dbReference type="Proteomes" id="UP000061348"/>
    </source>
</evidence>
<dbReference type="PATRIC" id="fig|294.194.peg.1251"/>